<dbReference type="PANTHER" id="PTHR45826:SF8">
    <property type="entry name" value="CATIONIC AMINO ACID TRANSPORTER"/>
    <property type="match status" value="1"/>
</dbReference>
<dbReference type="STRING" id="3469.A0A4Y7IRJ0"/>
<keyword evidence="4" id="KW-0472">Membrane</keyword>
<evidence type="ECO:0000313" key="5">
    <source>
        <dbReference type="EMBL" id="RZC50109.1"/>
    </source>
</evidence>
<dbReference type="GO" id="GO:0022857">
    <property type="term" value="F:transmembrane transporter activity"/>
    <property type="evidence" value="ECO:0007669"/>
    <property type="project" value="InterPro"/>
</dbReference>
<dbReference type="PANTHER" id="PTHR45826">
    <property type="entry name" value="POLYAMINE TRANSPORTER PUT1"/>
    <property type="match status" value="1"/>
</dbReference>
<evidence type="ECO:0000256" key="3">
    <source>
        <dbReference type="ARBA" id="ARBA00022475"/>
    </source>
</evidence>
<evidence type="ECO:0000256" key="1">
    <source>
        <dbReference type="ARBA" id="ARBA00004651"/>
    </source>
</evidence>
<dbReference type="EMBL" id="CM010716">
    <property type="protein sequence ID" value="RZC50109.1"/>
    <property type="molecule type" value="Genomic_DNA"/>
</dbReference>
<evidence type="ECO:0000313" key="6">
    <source>
        <dbReference type="Proteomes" id="UP000316621"/>
    </source>
</evidence>
<feature type="transmembrane region" description="Helical" evidence="4">
    <location>
        <begin position="98"/>
        <end position="117"/>
    </location>
</feature>
<evidence type="ECO:0000256" key="2">
    <source>
        <dbReference type="ARBA" id="ARBA00022448"/>
    </source>
</evidence>
<evidence type="ECO:0000256" key="4">
    <source>
        <dbReference type="SAM" id="Phobius"/>
    </source>
</evidence>
<reference evidence="5 6" key="1">
    <citation type="journal article" date="2018" name="Science">
        <title>The opium poppy genome and morphinan production.</title>
        <authorList>
            <person name="Guo L."/>
            <person name="Winzer T."/>
            <person name="Yang X."/>
            <person name="Li Y."/>
            <person name="Ning Z."/>
            <person name="He Z."/>
            <person name="Teodor R."/>
            <person name="Lu Y."/>
            <person name="Bowser T.A."/>
            <person name="Graham I.A."/>
            <person name="Ye K."/>
        </authorList>
    </citation>
    <scope>NUCLEOTIDE SEQUENCE [LARGE SCALE GENOMIC DNA]</scope>
    <source>
        <strain evidence="6">cv. HN1</strain>
        <tissue evidence="5">Leaves</tissue>
    </source>
</reference>
<accession>A0A4Y7IRJ0</accession>
<keyword evidence="3" id="KW-1003">Cell membrane</keyword>
<sequence>MVVMWFGVLKRSKKPKKIVLKSFVFCRTYCLCWVPDPSSSNNWSSTTRSRPMKKMSIWIFFVRVGLFETQLSSSSFQADEMSNPRFLPGIFSGRSKKFTIPWVRILLSSTISLGIIFINFDNIIAAVDFLYSMSMLLEFRCLFSCESKNLIYIDLIKFQ</sequence>
<proteinExistence type="predicted"/>
<keyword evidence="4" id="KW-0812">Transmembrane</keyword>
<keyword evidence="2" id="KW-0813">Transport</keyword>
<dbReference type="Proteomes" id="UP000316621">
    <property type="component" value="Chromosome 2"/>
</dbReference>
<comment type="subcellular location">
    <subcellularLocation>
        <location evidence="1">Cell membrane</location>
        <topology evidence="1">Multi-pass membrane protein</topology>
    </subcellularLocation>
</comment>
<name>A0A4Y7IRJ0_PAPSO</name>
<dbReference type="InterPro" id="IPR044566">
    <property type="entry name" value="RMV1-like"/>
</dbReference>
<protein>
    <submittedName>
        <fullName evidence="5">Uncharacterized protein</fullName>
    </submittedName>
</protein>
<dbReference type="Gramene" id="RZC50109">
    <property type="protein sequence ID" value="RZC50109"/>
    <property type="gene ID" value="C5167_018535"/>
</dbReference>
<gene>
    <name evidence="5" type="ORF">C5167_018535</name>
</gene>
<keyword evidence="6" id="KW-1185">Reference proteome</keyword>
<dbReference type="GO" id="GO:0005886">
    <property type="term" value="C:plasma membrane"/>
    <property type="evidence" value="ECO:0007669"/>
    <property type="project" value="UniProtKB-SubCell"/>
</dbReference>
<keyword evidence="4" id="KW-1133">Transmembrane helix</keyword>
<organism evidence="5 6">
    <name type="scientific">Papaver somniferum</name>
    <name type="common">Opium poppy</name>
    <dbReference type="NCBI Taxonomy" id="3469"/>
    <lineage>
        <taxon>Eukaryota</taxon>
        <taxon>Viridiplantae</taxon>
        <taxon>Streptophyta</taxon>
        <taxon>Embryophyta</taxon>
        <taxon>Tracheophyta</taxon>
        <taxon>Spermatophyta</taxon>
        <taxon>Magnoliopsida</taxon>
        <taxon>Ranunculales</taxon>
        <taxon>Papaveraceae</taxon>
        <taxon>Papaveroideae</taxon>
        <taxon>Papaver</taxon>
    </lineage>
</organism>
<dbReference type="AlphaFoldDB" id="A0A4Y7IRJ0"/>